<reference evidence="5" key="2">
    <citation type="journal article" date="2022" name="Front. Microbiol.">
        <title>Comparative Genomic Analysis Revealed Distinct Molecular Components and Organization of CO2-Concentrating Mechanism in Thermophilic Cyanobacteria.</title>
        <authorList>
            <person name="Tang J."/>
            <person name="Zhou H."/>
            <person name="Yao D."/>
            <person name="Riaz S."/>
            <person name="You D."/>
            <person name="Klepacz-Smolka A."/>
            <person name="Daroch M."/>
        </authorList>
    </citation>
    <scope>NUCLEOTIDE SEQUENCE [LARGE SCALE GENOMIC DNA]</scope>
    <source>
        <strain evidence="5">PCC 6715</strain>
    </source>
</reference>
<dbReference type="GO" id="GO:0009523">
    <property type="term" value="C:photosystem II"/>
    <property type="evidence" value="ECO:0007669"/>
    <property type="project" value="UniProtKB-KW"/>
</dbReference>
<dbReference type="EMBL" id="CP018092">
    <property type="protein sequence ID" value="ATS17762.1"/>
    <property type="molecule type" value="Genomic_DNA"/>
</dbReference>
<keyword evidence="2" id="KW-0604">Photosystem II</keyword>
<dbReference type="AlphaFoldDB" id="A0A2D2PZT9"/>
<dbReference type="InterPro" id="IPR036291">
    <property type="entry name" value="NAD(P)-bd_dom_sf"/>
</dbReference>
<dbReference type="KEGG" id="slw:BRW62_02250"/>
<accession>A0A2D2PZT9</accession>
<name>A0A2D2PZT9_PARLV</name>
<dbReference type="InterPro" id="IPR016040">
    <property type="entry name" value="NAD(P)-bd_dom"/>
</dbReference>
<proteinExistence type="predicted"/>
<dbReference type="InterPro" id="IPR044256">
    <property type="entry name" value="HCF244-like"/>
</dbReference>
<feature type="domain" description="NAD(P)-binding" evidence="3">
    <location>
        <begin position="6"/>
        <end position="148"/>
    </location>
</feature>
<keyword evidence="1" id="KW-0602">Photosynthesis</keyword>
<evidence type="ECO:0000259" key="3">
    <source>
        <dbReference type="Pfam" id="PF13460"/>
    </source>
</evidence>
<dbReference type="Proteomes" id="UP000231057">
    <property type="component" value="Chromosome"/>
</dbReference>
<gene>
    <name evidence="4" type="ORF">BRW62_02250</name>
</gene>
<sequence>MYLVTGASGQLGLRVVRRCVSLNVPVRAFVRLTSQYDMLKEWGAEVFIGDLQEPRDIAKAMQGITALVCCHGSHLISRHIHAIDYRATLDLIQAAQAQQVRHVTLISPLAVTGDRHDSPFLKAKYEAEQALIRSGLNYTIFRCATLMSSLIPLAERFQQTGIYVILGDPQHRLQLTSPEDLARCIMIASHTSDRQIFSIAHPEIFSRQEIADRLGRFFNKRPFVVNLPLGAIDGARQFLGLFNRDIEASMGTLRTLLAYESLCPSSDIERVQHYFQLPLESLEDFLNRYF</sequence>
<dbReference type="OrthoDB" id="504564at2"/>
<protein>
    <submittedName>
        <fullName evidence="4">Oxidoreductase</fullName>
    </submittedName>
</protein>
<evidence type="ECO:0000313" key="4">
    <source>
        <dbReference type="EMBL" id="ATS17762.1"/>
    </source>
</evidence>
<organism evidence="4 5">
    <name type="scientific">Parathermosynechococcus lividus PCC 6715</name>
    <dbReference type="NCBI Taxonomy" id="1917166"/>
    <lineage>
        <taxon>Bacteria</taxon>
        <taxon>Bacillati</taxon>
        <taxon>Cyanobacteriota</taxon>
        <taxon>Cyanophyceae</taxon>
        <taxon>Acaryochloridales</taxon>
        <taxon>Thermosynechococcaceae</taxon>
        <taxon>Parathermosynechococcus</taxon>
    </lineage>
</organism>
<dbReference type="Pfam" id="PF13460">
    <property type="entry name" value="NAD_binding_10"/>
    <property type="match status" value="1"/>
</dbReference>
<dbReference type="PANTHER" id="PTHR47128:SF2">
    <property type="entry name" value="PROTEIN HIGH CHLOROPHYLL FLUORESCENCE PHENOTYPE 244, CHLOROPLASTIC"/>
    <property type="match status" value="1"/>
</dbReference>
<dbReference type="Gene3D" id="3.40.50.720">
    <property type="entry name" value="NAD(P)-binding Rossmann-like Domain"/>
    <property type="match status" value="1"/>
</dbReference>
<evidence type="ECO:0000256" key="2">
    <source>
        <dbReference type="ARBA" id="ARBA00023276"/>
    </source>
</evidence>
<dbReference type="RefSeq" id="WP_099798114.1">
    <property type="nucleotide sequence ID" value="NZ_CP018092.1"/>
</dbReference>
<evidence type="ECO:0000313" key="5">
    <source>
        <dbReference type="Proteomes" id="UP000231057"/>
    </source>
</evidence>
<dbReference type="SUPFAM" id="SSF51735">
    <property type="entry name" value="NAD(P)-binding Rossmann-fold domains"/>
    <property type="match status" value="1"/>
</dbReference>
<dbReference type="PANTHER" id="PTHR47128">
    <property type="match status" value="1"/>
</dbReference>
<reference evidence="4 5" key="1">
    <citation type="submission" date="2016-11" db="EMBL/GenBank/DDBJ databases">
        <title>Complete genome sequence of thermophilic cyanobacteria strain Synechococcus sp. PCC6715.</title>
        <authorList>
            <person name="Tang J."/>
            <person name="Daroch M."/>
            <person name="Liang Y."/>
            <person name="Jiang D."/>
            <person name="Shah M."/>
        </authorList>
    </citation>
    <scope>NUCLEOTIDE SEQUENCE [LARGE SCALE GENOMIC DNA]</scope>
    <source>
        <strain evidence="4 5">PCC 6715</strain>
    </source>
</reference>
<evidence type="ECO:0000256" key="1">
    <source>
        <dbReference type="ARBA" id="ARBA00022531"/>
    </source>
</evidence>
<keyword evidence="5" id="KW-1185">Reference proteome</keyword>
<dbReference type="GO" id="GO:0015979">
    <property type="term" value="P:photosynthesis"/>
    <property type="evidence" value="ECO:0007669"/>
    <property type="project" value="UniProtKB-KW"/>
</dbReference>